<sequence>MDEFFKSEYGDYGRMKLAANITRLLSALPDNQLISFRWDMGTCFPTAVLGEGGYLVNHQKSIRKLALITEVGCHYGAPPLKEFTNLQELSWKGLFTHHDCAALRAFLDLYHERLSSLDVDFTDWAEVESRFDLPDDDDDGDNNGDSTPLTELILPNRKNEFKNFLPNLRILSLSAASFKGPWGRLIDAFHLPSVKELKLLNCKLAVELLYYMTRTNISLRATRVELSLRRPELYGTEFDMIDFLAPFDSLEDLFLMFDFDFADMFYFEMILCHRDTLL</sequence>
<dbReference type="SUPFAM" id="SSF52047">
    <property type="entry name" value="RNI-like"/>
    <property type="match status" value="1"/>
</dbReference>
<reference evidence="1" key="1">
    <citation type="submission" date="2021-03" db="EMBL/GenBank/DDBJ databases">
        <authorList>
            <person name="Tagirdzhanova G."/>
        </authorList>
    </citation>
    <scope>NUCLEOTIDE SEQUENCE</scope>
</reference>
<keyword evidence="2" id="KW-1185">Reference proteome</keyword>
<organism evidence="1 2">
    <name type="scientific">Imshaugia aleurites</name>
    <dbReference type="NCBI Taxonomy" id="172621"/>
    <lineage>
        <taxon>Eukaryota</taxon>
        <taxon>Fungi</taxon>
        <taxon>Dikarya</taxon>
        <taxon>Ascomycota</taxon>
        <taxon>Pezizomycotina</taxon>
        <taxon>Lecanoromycetes</taxon>
        <taxon>OSLEUM clade</taxon>
        <taxon>Lecanoromycetidae</taxon>
        <taxon>Lecanorales</taxon>
        <taxon>Lecanorineae</taxon>
        <taxon>Parmeliaceae</taxon>
        <taxon>Imshaugia</taxon>
    </lineage>
</organism>
<accession>A0A8H3J6H7</accession>
<name>A0A8H3J6H7_9LECA</name>
<comment type="caution">
    <text evidence="1">The sequence shown here is derived from an EMBL/GenBank/DDBJ whole genome shotgun (WGS) entry which is preliminary data.</text>
</comment>
<evidence type="ECO:0000313" key="1">
    <source>
        <dbReference type="EMBL" id="CAF9941638.1"/>
    </source>
</evidence>
<dbReference type="OrthoDB" id="5427986at2759"/>
<dbReference type="AlphaFoldDB" id="A0A8H3J6H7"/>
<gene>
    <name evidence="1" type="ORF">IMSHALPRED_002822</name>
</gene>
<dbReference type="EMBL" id="CAJPDT010000153">
    <property type="protein sequence ID" value="CAF9941638.1"/>
    <property type="molecule type" value="Genomic_DNA"/>
</dbReference>
<evidence type="ECO:0000313" key="2">
    <source>
        <dbReference type="Proteomes" id="UP000664534"/>
    </source>
</evidence>
<proteinExistence type="predicted"/>
<protein>
    <submittedName>
        <fullName evidence="1">Uncharacterized protein</fullName>
    </submittedName>
</protein>
<dbReference type="Proteomes" id="UP000664534">
    <property type="component" value="Unassembled WGS sequence"/>
</dbReference>